<name>A0A9J5XHC1_SOLCO</name>
<gene>
    <name evidence="1" type="ORF">H5410_046770</name>
</gene>
<comment type="caution">
    <text evidence="1">The sequence shown here is derived from an EMBL/GenBank/DDBJ whole genome shotgun (WGS) entry which is preliminary data.</text>
</comment>
<protein>
    <recommendedName>
        <fullName evidence="3">Reverse transcriptase zinc-binding domain-containing protein</fullName>
    </recommendedName>
</protein>
<proteinExistence type="predicted"/>
<dbReference type="OrthoDB" id="1938625at2759"/>
<evidence type="ECO:0000313" key="2">
    <source>
        <dbReference type="Proteomes" id="UP000824120"/>
    </source>
</evidence>
<dbReference type="Proteomes" id="UP000824120">
    <property type="component" value="Chromosome 9"/>
</dbReference>
<evidence type="ECO:0000313" key="1">
    <source>
        <dbReference type="EMBL" id="KAG5586336.1"/>
    </source>
</evidence>
<evidence type="ECO:0008006" key="3">
    <source>
        <dbReference type="Google" id="ProtNLM"/>
    </source>
</evidence>
<reference evidence="1 2" key="1">
    <citation type="submission" date="2020-09" db="EMBL/GenBank/DDBJ databases">
        <title>De no assembly of potato wild relative species, Solanum commersonii.</title>
        <authorList>
            <person name="Cho K."/>
        </authorList>
    </citation>
    <scope>NUCLEOTIDE SEQUENCE [LARGE SCALE GENOMIC DNA]</scope>
    <source>
        <strain evidence="1">LZ3.2</strain>
        <tissue evidence="1">Leaf</tissue>
    </source>
</reference>
<dbReference type="AlphaFoldDB" id="A0A9J5XHC1"/>
<keyword evidence="2" id="KW-1185">Reference proteome</keyword>
<accession>A0A9J5XHC1</accession>
<organism evidence="1 2">
    <name type="scientific">Solanum commersonii</name>
    <name type="common">Commerson's wild potato</name>
    <name type="synonym">Commerson's nightshade</name>
    <dbReference type="NCBI Taxonomy" id="4109"/>
    <lineage>
        <taxon>Eukaryota</taxon>
        <taxon>Viridiplantae</taxon>
        <taxon>Streptophyta</taxon>
        <taxon>Embryophyta</taxon>
        <taxon>Tracheophyta</taxon>
        <taxon>Spermatophyta</taxon>
        <taxon>Magnoliopsida</taxon>
        <taxon>eudicotyledons</taxon>
        <taxon>Gunneridae</taxon>
        <taxon>Pentapetalae</taxon>
        <taxon>asterids</taxon>
        <taxon>lamiids</taxon>
        <taxon>Solanales</taxon>
        <taxon>Solanaceae</taxon>
        <taxon>Solanoideae</taxon>
        <taxon>Solaneae</taxon>
        <taxon>Solanum</taxon>
    </lineage>
</organism>
<dbReference type="EMBL" id="JACXVP010000009">
    <property type="protein sequence ID" value="KAG5586336.1"/>
    <property type="molecule type" value="Genomic_DNA"/>
</dbReference>
<sequence length="174" mass="20622">MWKQMLQARDDMDQEIWWEIRNGHSSIWYDNWTQLGSLNYWLLISHGIDENFEKVKQFKEDDGWNYSLIDNMCTEHVSHQVLNEIFRQRKDKKENIICNDNCQETFQHPFMQCPISKDLWSLFAGAAGVQSPLVQIKQTLDKWWKSDLKRKNIISHEGRMSKNAMISLVSIATG</sequence>